<dbReference type="PROSITE" id="PS51257">
    <property type="entry name" value="PROKAR_LIPOPROTEIN"/>
    <property type="match status" value="1"/>
</dbReference>
<keyword evidence="13 14" id="KW-0998">Cell outer membrane</keyword>
<dbReference type="Gene3D" id="2.170.130.10">
    <property type="entry name" value="TonB-dependent receptor, plug domain"/>
    <property type="match status" value="1"/>
</dbReference>
<dbReference type="GO" id="GO:0009279">
    <property type="term" value="C:cell outer membrane"/>
    <property type="evidence" value="ECO:0007669"/>
    <property type="project" value="UniProtKB-SubCell"/>
</dbReference>
<evidence type="ECO:0000259" key="17">
    <source>
        <dbReference type="Pfam" id="PF00593"/>
    </source>
</evidence>
<evidence type="ECO:0000256" key="7">
    <source>
        <dbReference type="ARBA" id="ARBA00022729"/>
    </source>
</evidence>
<dbReference type="Pfam" id="PF07715">
    <property type="entry name" value="Plug"/>
    <property type="match status" value="1"/>
</dbReference>
<gene>
    <name evidence="19" type="ORF">EV690_3496</name>
</gene>
<evidence type="ECO:0000256" key="15">
    <source>
        <dbReference type="RuleBase" id="RU003357"/>
    </source>
</evidence>
<evidence type="ECO:0000256" key="10">
    <source>
        <dbReference type="ARBA" id="ARBA00023077"/>
    </source>
</evidence>
<keyword evidence="7 16" id="KW-0732">Signal</keyword>
<dbReference type="GO" id="GO:0015344">
    <property type="term" value="F:siderophore uptake transmembrane transporter activity"/>
    <property type="evidence" value="ECO:0007669"/>
    <property type="project" value="TreeGrafter"/>
</dbReference>
<dbReference type="Proteomes" id="UP000295565">
    <property type="component" value="Unassembled WGS sequence"/>
</dbReference>
<feature type="chain" id="PRO_5020660970" evidence="16">
    <location>
        <begin position="24"/>
        <end position="695"/>
    </location>
</feature>
<keyword evidence="11 14" id="KW-0472">Membrane</keyword>
<dbReference type="OrthoDB" id="9764669at2"/>
<dbReference type="PANTHER" id="PTHR32552">
    <property type="entry name" value="FERRICHROME IRON RECEPTOR-RELATED"/>
    <property type="match status" value="1"/>
</dbReference>
<dbReference type="GO" id="GO:0015891">
    <property type="term" value="P:siderophore transport"/>
    <property type="evidence" value="ECO:0007669"/>
    <property type="project" value="InterPro"/>
</dbReference>
<keyword evidence="8" id="KW-0408">Iron</keyword>
<accession>A0A4V2PNC7</accession>
<keyword evidence="12 19" id="KW-0675">Receptor</keyword>
<evidence type="ECO:0000256" key="8">
    <source>
        <dbReference type="ARBA" id="ARBA00023004"/>
    </source>
</evidence>
<evidence type="ECO:0000256" key="5">
    <source>
        <dbReference type="ARBA" id="ARBA00022496"/>
    </source>
</evidence>
<dbReference type="InterPro" id="IPR039426">
    <property type="entry name" value="TonB-dep_rcpt-like"/>
</dbReference>
<dbReference type="AlphaFoldDB" id="A0A4V2PNC7"/>
<evidence type="ECO:0000256" key="4">
    <source>
        <dbReference type="ARBA" id="ARBA00022452"/>
    </source>
</evidence>
<feature type="domain" description="TonB-dependent receptor-like beta-barrel" evidence="17">
    <location>
        <begin position="232"/>
        <end position="664"/>
    </location>
</feature>
<keyword evidence="6 14" id="KW-0812">Transmembrane</keyword>
<protein>
    <submittedName>
        <fullName evidence="19">TonB-dependent siderophore receptor</fullName>
    </submittedName>
</protein>
<dbReference type="InterPro" id="IPR012910">
    <property type="entry name" value="Plug_dom"/>
</dbReference>
<dbReference type="Pfam" id="PF00593">
    <property type="entry name" value="TonB_dep_Rec_b-barrel"/>
    <property type="match status" value="1"/>
</dbReference>
<feature type="signal peptide" evidence="16">
    <location>
        <begin position="1"/>
        <end position="23"/>
    </location>
</feature>
<dbReference type="Gene3D" id="2.40.170.20">
    <property type="entry name" value="TonB-dependent receptor, beta-barrel domain"/>
    <property type="match status" value="1"/>
</dbReference>
<dbReference type="GO" id="GO:0038023">
    <property type="term" value="F:signaling receptor activity"/>
    <property type="evidence" value="ECO:0007669"/>
    <property type="project" value="InterPro"/>
</dbReference>
<keyword evidence="9" id="KW-0406">Ion transport</keyword>
<sequence length="695" mass="77413">MSPVFRLSVVAVACLGAISCAYAADNRVKLNTLNVSANSTQITTKTSAAADEQSVTVNQLTSAEIDDSQPRELSDAISILPGIQASGTNSYSYTSRGFALSRDSVKIDGMNAWALKDNQIPMIAVDHVDVLKGVGSMLYGSQPVGGTLNIVTKKPQAQSYHKIEIAGGSYLSSQTNRWIGARRIAFDSTGTVNDHQDFLYRVIGDYKGDSGFADYQNTHGYYLTPMFTWLVDDKQSLMAQFELTRYTYNYASALVAPDSDINKVAAISTNYYGPQNQASDQGVSATLTYQRDLVAGWHNTTRWRSVWHRDARTNFDVGRVTDSEVLRHYRNQLNYQLNHQLDSYFTGQLQTGSIKHNLTFGFGWAHTRNNFNRLNLGKNDPSLTVAVYSPSFSYIDTASISNSSGRDLFYTYDTYSVYGQDILALTQRLSFTFGSRLDWQHRTTSVKTTSSSKDDSTHKNYWTPSAGISYQFNPTVRWHFGYAQSYETSSLLKTDVNGNPFEPTRGEQYETGLHFTPNSNWSADVNLFHIVKKNVIVKNNSGDDAALGRVRSQGAEVSLNIIASNHLSLYSSYTYLDTKVLQGAQNSNSEKGNQFINAPHHRIALTGSYEVNDRWQMGATARAQTHSYGSTDNELRLPGYATFDLNSSFKLNANMTLDVSLKNIFDKTYYSAAKNANAIYAGEPRYLQAKLSYEF</sequence>
<keyword evidence="3 14" id="KW-0813">Transport</keyword>
<evidence type="ECO:0000256" key="13">
    <source>
        <dbReference type="ARBA" id="ARBA00023237"/>
    </source>
</evidence>
<evidence type="ECO:0000256" key="12">
    <source>
        <dbReference type="ARBA" id="ARBA00023170"/>
    </source>
</evidence>
<keyword evidence="10 15" id="KW-0798">TonB box</keyword>
<evidence type="ECO:0000256" key="2">
    <source>
        <dbReference type="ARBA" id="ARBA00009810"/>
    </source>
</evidence>
<feature type="domain" description="TonB-dependent receptor plug" evidence="18">
    <location>
        <begin position="52"/>
        <end position="147"/>
    </location>
</feature>
<evidence type="ECO:0000313" key="19">
    <source>
        <dbReference type="EMBL" id="TCK46547.1"/>
    </source>
</evidence>
<evidence type="ECO:0000256" key="11">
    <source>
        <dbReference type="ARBA" id="ARBA00023136"/>
    </source>
</evidence>
<dbReference type="InterPro" id="IPR036942">
    <property type="entry name" value="Beta-barrel_TonB_sf"/>
</dbReference>
<evidence type="ECO:0000256" key="6">
    <source>
        <dbReference type="ARBA" id="ARBA00022692"/>
    </source>
</evidence>
<dbReference type="NCBIfam" id="TIGR01783">
    <property type="entry name" value="TonB-siderophor"/>
    <property type="match status" value="1"/>
</dbReference>
<dbReference type="InterPro" id="IPR037066">
    <property type="entry name" value="Plug_dom_sf"/>
</dbReference>
<comment type="subcellular location">
    <subcellularLocation>
        <location evidence="1 14">Cell outer membrane</location>
        <topology evidence="1 14">Multi-pass membrane protein</topology>
    </subcellularLocation>
</comment>
<dbReference type="EMBL" id="SMGD01000018">
    <property type="protein sequence ID" value="TCK46547.1"/>
    <property type="molecule type" value="Genomic_DNA"/>
</dbReference>
<organism evidence="19 20">
    <name type="scientific">Celerinatantimonas diazotrophica</name>
    <dbReference type="NCBI Taxonomy" id="412034"/>
    <lineage>
        <taxon>Bacteria</taxon>
        <taxon>Pseudomonadati</taxon>
        <taxon>Pseudomonadota</taxon>
        <taxon>Gammaproteobacteria</taxon>
        <taxon>Celerinatantimonadaceae</taxon>
        <taxon>Celerinatantimonas</taxon>
    </lineage>
</organism>
<keyword evidence="4 14" id="KW-1134">Transmembrane beta strand</keyword>
<evidence type="ECO:0000259" key="18">
    <source>
        <dbReference type="Pfam" id="PF07715"/>
    </source>
</evidence>
<evidence type="ECO:0000313" key="20">
    <source>
        <dbReference type="Proteomes" id="UP000295565"/>
    </source>
</evidence>
<evidence type="ECO:0000256" key="9">
    <source>
        <dbReference type="ARBA" id="ARBA00023065"/>
    </source>
</evidence>
<comment type="similarity">
    <text evidence="2 14 15">Belongs to the TonB-dependent receptor family.</text>
</comment>
<comment type="caution">
    <text evidence="19">The sequence shown here is derived from an EMBL/GenBank/DDBJ whole genome shotgun (WGS) entry which is preliminary data.</text>
</comment>
<dbReference type="InterPro" id="IPR000531">
    <property type="entry name" value="Beta-barrel_TonB"/>
</dbReference>
<evidence type="ECO:0000256" key="16">
    <source>
        <dbReference type="SAM" id="SignalP"/>
    </source>
</evidence>
<evidence type="ECO:0000256" key="14">
    <source>
        <dbReference type="PROSITE-ProRule" id="PRU01360"/>
    </source>
</evidence>
<evidence type="ECO:0000256" key="1">
    <source>
        <dbReference type="ARBA" id="ARBA00004571"/>
    </source>
</evidence>
<reference evidence="19 20" key="1">
    <citation type="submission" date="2019-03" db="EMBL/GenBank/DDBJ databases">
        <title>Genomic Encyclopedia of Type Strains, Phase IV (KMG-IV): sequencing the most valuable type-strain genomes for metagenomic binning, comparative biology and taxonomic classification.</title>
        <authorList>
            <person name="Goeker M."/>
        </authorList>
    </citation>
    <scope>NUCLEOTIDE SEQUENCE [LARGE SCALE GENOMIC DNA]</scope>
    <source>
        <strain evidence="19 20">DSM 18577</strain>
    </source>
</reference>
<dbReference type="PROSITE" id="PS52016">
    <property type="entry name" value="TONB_DEPENDENT_REC_3"/>
    <property type="match status" value="1"/>
</dbReference>
<keyword evidence="5" id="KW-0410">Iron transport</keyword>
<evidence type="ECO:0000256" key="3">
    <source>
        <dbReference type="ARBA" id="ARBA00022448"/>
    </source>
</evidence>
<keyword evidence="20" id="KW-1185">Reference proteome</keyword>
<name>A0A4V2PNC7_9GAMM</name>
<dbReference type="InterPro" id="IPR010105">
    <property type="entry name" value="TonB_sidphr_rcpt"/>
</dbReference>
<dbReference type="CDD" id="cd01347">
    <property type="entry name" value="ligand_gated_channel"/>
    <property type="match status" value="1"/>
</dbReference>
<dbReference type="PANTHER" id="PTHR32552:SF68">
    <property type="entry name" value="FERRICHROME OUTER MEMBRANE TRANSPORTER_PHAGE RECEPTOR"/>
    <property type="match status" value="1"/>
</dbReference>
<proteinExistence type="inferred from homology"/>
<dbReference type="SUPFAM" id="SSF56935">
    <property type="entry name" value="Porins"/>
    <property type="match status" value="1"/>
</dbReference>
<dbReference type="RefSeq" id="WP_131914232.1">
    <property type="nucleotide sequence ID" value="NZ_OU594967.1"/>
</dbReference>